<evidence type="ECO:0000313" key="2">
    <source>
        <dbReference type="EMBL" id="PHO16134.1"/>
    </source>
</evidence>
<proteinExistence type="predicted"/>
<dbReference type="EMBL" id="CP032101">
    <property type="protein sequence ID" value="AXX87850.1"/>
    <property type="molecule type" value="Genomic_DNA"/>
</dbReference>
<sequence length="386" mass="44576">MSQKININDIYDKNINFLIGSGASCGLFPTLAVDLKGNAGEDQTIETLATLFEQGSGEPNKYALLFMHYYKECIEPAMTFDIESVGADATKKAVIENYKKFIETLLTILEHRKNHEKSCNIFTTNYDGCFVHTADNILQSGKIEFIINDGTRGFKRRYLHAKNFNSSMYQKGVFGNHRSEIPQINLIHLHGSVYWHKDEENILVDYTTPNENRMIKISKGTTTKLNNFSNILKDPSKRVNDFSTSTIREKTRTEFLKSYQKLPIVNPTKWKFHETVFEEHYYQMLRLLSYELEKPKSVFITFGFSFADEHILNLVKRSLSNPTLQLFICCYSEAGCSNLKEHFKAYRNVEFITIDGSLDFTAFNNKVFTLDPDNTEEIEPEQQRVD</sequence>
<reference evidence="3" key="1">
    <citation type="submission" date="2017-09" db="EMBL/GenBank/DDBJ databases">
        <title>Arcobacter canalis sp. nov., a new species isolated from a water canal contaminated with urban sewage.</title>
        <authorList>
            <person name="Perez-Cataluna A."/>
            <person name="Salas-Masso N."/>
            <person name="Figueras M.J."/>
        </authorList>
    </citation>
    <scope>NUCLEOTIDE SEQUENCE [LARGE SCALE GENOMIC DNA]</scope>
    <source>
        <strain evidence="3">CECT 7727</strain>
    </source>
</reference>
<protein>
    <submittedName>
        <fullName evidence="1">Uncharacterized protein</fullName>
    </submittedName>
</protein>
<dbReference type="Pfam" id="PF13289">
    <property type="entry name" value="SIR2_2"/>
    <property type="match status" value="1"/>
</dbReference>
<gene>
    <name evidence="1" type="ORF">AMRN_2136</name>
    <name evidence="2" type="ORF">CPH92_03260</name>
</gene>
<evidence type="ECO:0000313" key="3">
    <source>
        <dbReference type="Proteomes" id="UP000224740"/>
    </source>
</evidence>
<dbReference type="EMBL" id="NXAO01000014">
    <property type="protein sequence ID" value="PHO16134.1"/>
    <property type="molecule type" value="Genomic_DNA"/>
</dbReference>
<reference evidence="2" key="2">
    <citation type="submission" date="2017-09" db="EMBL/GenBank/DDBJ databases">
        <authorList>
            <person name="Perez-Cataluna A."/>
            <person name="Figueras M.J."/>
            <person name="Salas-Masso N."/>
        </authorList>
    </citation>
    <scope>NUCLEOTIDE SEQUENCE</scope>
    <source>
        <strain evidence="2">CECT 7727</strain>
    </source>
</reference>
<dbReference type="PROSITE" id="PS51257">
    <property type="entry name" value="PROKAR_LIPOPROTEIN"/>
    <property type="match status" value="1"/>
</dbReference>
<dbReference type="RefSeq" id="WP_099310354.1">
    <property type="nucleotide sequence ID" value="NZ_CP032101.1"/>
</dbReference>
<keyword evidence="3" id="KW-1185">Reference proteome</keyword>
<evidence type="ECO:0000313" key="4">
    <source>
        <dbReference type="Proteomes" id="UP000264693"/>
    </source>
</evidence>
<accession>A0A347TMM2</accession>
<reference evidence="1 4" key="3">
    <citation type="submission" date="2018-08" db="EMBL/GenBank/DDBJ databases">
        <title>Complete genome of the Arcobacter marinus type strain JCM 15502.</title>
        <authorList>
            <person name="Miller W.G."/>
            <person name="Yee E."/>
            <person name="Huynh S."/>
            <person name="Parker C.T."/>
        </authorList>
    </citation>
    <scope>NUCLEOTIDE SEQUENCE [LARGE SCALE GENOMIC DNA]</scope>
    <source>
        <strain evidence="1 4">JCM 15502</strain>
    </source>
</reference>
<dbReference type="Proteomes" id="UP000264693">
    <property type="component" value="Chromosome"/>
</dbReference>
<evidence type="ECO:0000313" key="1">
    <source>
        <dbReference type="EMBL" id="AXX87850.1"/>
    </source>
</evidence>
<organism evidence="1 4">
    <name type="scientific">Malaciobacter marinus</name>
    <dbReference type="NCBI Taxonomy" id="505249"/>
    <lineage>
        <taxon>Bacteria</taxon>
        <taxon>Pseudomonadati</taxon>
        <taxon>Campylobacterota</taxon>
        <taxon>Epsilonproteobacteria</taxon>
        <taxon>Campylobacterales</taxon>
        <taxon>Arcobacteraceae</taxon>
        <taxon>Malaciobacter</taxon>
    </lineage>
</organism>
<name>A0A347TMM2_9BACT</name>
<dbReference type="AlphaFoldDB" id="A0A347TMM2"/>
<dbReference type="Proteomes" id="UP000224740">
    <property type="component" value="Unassembled WGS sequence"/>
</dbReference>
<dbReference type="KEGG" id="amar:AMRN_2136"/>